<proteinExistence type="predicted"/>
<dbReference type="EMBL" id="BAUP01000062">
    <property type="protein sequence ID" value="GAJ46108.1"/>
    <property type="molecule type" value="Genomic_DNA"/>
</dbReference>
<sequence>MDILQPYNFFISRSAVQDAMPLVWHHLQTAFMHHLHHNMSSLTAIGAKPKISESSEYNFSDSGQNKKFGNFISELRNNLNFLFTSKNLYELNQTFLALIQQKRDLFNQFSKFSKKNQKNFIRTLEVLKTNQTTDFEVFRRIGLDKDDFDYIANLLHPFSFIVKSAEVKKAIPFIWKNLQVAFLQYLQYIGPIDLSKYDFSDFGQNEKFRHFILDLKSCLKTVFLSPSVHDLQKIFYALTQQRKDLFYNFSRLPKRNQKNLLRTLEVLKTEKTADLDFFHSIGLEKNNFDYIVDIIDPLSFPVQDGAVKKATPFIWKNLQEAFLKYYQ</sequence>
<dbReference type="RefSeq" id="WP_035544205.1">
    <property type="nucleotide sequence ID" value="NZ_BAUP01000062.1"/>
</dbReference>
<keyword evidence="2" id="KW-1185">Reference proteome</keyword>
<dbReference type="Proteomes" id="UP000024842">
    <property type="component" value="Unassembled WGS sequence"/>
</dbReference>
<evidence type="ECO:0000313" key="2">
    <source>
        <dbReference type="Proteomes" id="UP000024842"/>
    </source>
</evidence>
<evidence type="ECO:0000313" key="1">
    <source>
        <dbReference type="EMBL" id="GAJ46108.1"/>
    </source>
</evidence>
<accession>A0A023DXI2</accession>
<gene>
    <name evidence="1" type="ORF">HE1_00431</name>
</gene>
<comment type="caution">
    <text evidence="1">The sequence shown here is derived from an EMBL/GenBank/DDBJ whole genome shotgun (WGS) entry which is preliminary data.</text>
</comment>
<protein>
    <submittedName>
        <fullName evidence="1">Uncharacterized protein</fullName>
    </submittedName>
</protein>
<dbReference type="AlphaFoldDB" id="A0A023DXI2"/>
<organism evidence="1 2">
    <name type="scientific">Holospora elegans E1</name>
    <dbReference type="NCBI Taxonomy" id="1427503"/>
    <lineage>
        <taxon>Bacteria</taxon>
        <taxon>Pseudomonadati</taxon>
        <taxon>Pseudomonadota</taxon>
        <taxon>Alphaproteobacteria</taxon>
        <taxon>Holosporales</taxon>
        <taxon>Holosporaceae</taxon>
        <taxon>Holospora</taxon>
    </lineage>
</organism>
<reference evidence="1 2" key="1">
    <citation type="journal article" date="2014" name="FEMS Microbiol. Lett.">
        <title>Draft genome sequences of three Holospora species (Holospora obtusa, Holospora undulata, and Holospora elegans), endonuclear symbiotic bacteria of the ciliate Paramecium caudatum.</title>
        <authorList>
            <person name="Dohra H."/>
            <person name="Tanaka K."/>
            <person name="Suzuki T."/>
            <person name="Fujishima M."/>
            <person name="Suzuki H."/>
        </authorList>
    </citation>
    <scope>NUCLEOTIDE SEQUENCE [LARGE SCALE GENOMIC DNA]</scope>
    <source>
        <strain evidence="1 2">E1</strain>
    </source>
</reference>
<name>A0A023DXI2_9PROT</name>